<sequence length="656" mass="67369">MTEHEPGGPPDEPAPDDEHAPERPHSLWDDLGVRAVRPGLSAGQDGTGPDRTDRGAAGIRGAGPGISGSGISGHRAGTGGRAPRDDVPSPAGTAPPPVDLPSLDADPPARTRPRTGSRRPSNAALVATAAVLTLVAVTVPRLFDSDDTTPAAPTPPVQTSAARSTAVGGQRPGLVVGPDLSSPSDLPQQPTQVLKPFSANPVRSWRLSLADAAGLTLREALSLPEHERPDAGRASIALPLPAAAGTASTADTLVVAVNPGTEPVWESVFDGVSAVGGGRSAAPATTLLLGVDAESGERRWTRSIAATRAQPCQVLARGQLVACLTGRRESVSVVILEADTGRPTSSFSTGACVPDLFLQDGGRLYWAGRDTDGVCLGGGLSGTLVAKIPGVRELAWDDLTVGPTGPLLRTAGGSVLRDEDREWRGYDGRVEPGPDGLVVQEIPGEEHVYSDASGERTTARSRASTVVLRPEDNAILAVLPGAAWRRPDLGVDATPVEELQGLVGAGVSVYVPFGAATSTLRDDDGTPLPEPVAGVAGRIVASHVGILGTTTIDGETTQAEWSLDGTLQSQGDMLSTVVGVRGETTFVLSGIAGRDDSTWLRVLAEPDANLWVAQVRVDPAATLVPFTASSAGAPTVHAALGRIIVVKEPDGLVAYR</sequence>
<keyword evidence="3" id="KW-1185">Reference proteome</keyword>
<dbReference type="InterPro" id="IPR011047">
    <property type="entry name" value="Quinoprotein_ADH-like_sf"/>
</dbReference>
<name>A0A2A9ECV4_9MICO</name>
<dbReference type="AlphaFoldDB" id="A0A2A9ECV4"/>
<feature type="compositionally biased region" description="Basic and acidic residues" evidence="1">
    <location>
        <begin position="16"/>
        <end position="32"/>
    </location>
</feature>
<feature type="region of interest" description="Disordered" evidence="1">
    <location>
        <begin position="1"/>
        <end position="122"/>
    </location>
</feature>
<dbReference type="SUPFAM" id="SSF50998">
    <property type="entry name" value="Quinoprotein alcohol dehydrogenase-like"/>
    <property type="match status" value="1"/>
</dbReference>
<dbReference type="EMBL" id="PDJH01000001">
    <property type="protein sequence ID" value="PFG36456.1"/>
    <property type="molecule type" value="Genomic_DNA"/>
</dbReference>
<feature type="compositionally biased region" description="Gly residues" evidence="1">
    <location>
        <begin position="58"/>
        <end position="80"/>
    </location>
</feature>
<organism evidence="2 3">
    <name type="scientific">Flavimobilis soli</name>
    <dbReference type="NCBI Taxonomy" id="442709"/>
    <lineage>
        <taxon>Bacteria</taxon>
        <taxon>Bacillati</taxon>
        <taxon>Actinomycetota</taxon>
        <taxon>Actinomycetes</taxon>
        <taxon>Micrococcales</taxon>
        <taxon>Jonesiaceae</taxon>
        <taxon>Flavimobilis</taxon>
    </lineage>
</organism>
<evidence type="ECO:0000313" key="2">
    <source>
        <dbReference type="EMBL" id="PFG36456.1"/>
    </source>
</evidence>
<comment type="caution">
    <text evidence="2">The sequence shown here is derived from an EMBL/GenBank/DDBJ whole genome shotgun (WGS) entry which is preliminary data.</text>
</comment>
<evidence type="ECO:0000313" key="3">
    <source>
        <dbReference type="Proteomes" id="UP000221394"/>
    </source>
</evidence>
<gene>
    <name evidence="2" type="ORF">ATL41_1182</name>
</gene>
<proteinExistence type="predicted"/>
<evidence type="ECO:0000256" key="1">
    <source>
        <dbReference type="SAM" id="MobiDB-lite"/>
    </source>
</evidence>
<dbReference type="Proteomes" id="UP000221394">
    <property type="component" value="Unassembled WGS sequence"/>
</dbReference>
<reference evidence="2 3" key="1">
    <citation type="submission" date="2017-10" db="EMBL/GenBank/DDBJ databases">
        <title>Sequencing the genomes of 1000 actinobacteria strains.</title>
        <authorList>
            <person name="Klenk H.-P."/>
        </authorList>
    </citation>
    <scope>NUCLEOTIDE SEQUENCE [LARGE SCALE GENOMIC DNA]</scope>
    <source>
        <strain evidence="2 3">DSM 21574</strain>
    </source>
</reference>
<accession>A0A2A9ECV4</accession>
<protein>
    <submittedName>
        <fullName evidence="2">Uncharacterized protein</fullName>
    </submittedName>
</protein>
<feature type="region of interest" description="Disordered" evidence="1">
    <location>
        <begin position="144"/>
        <end position="189"/>
    </location>
</feature>
<dbReference type="RefSeq" id="WP_098457636.1">
    <property type="nucleotide sequence ID" value="NZ_PDJH01000001.1"/>
</dbReference>
<dbReference type="OrthoDB" id="3587784at2"/>